<evidence type="ECO:0000259" key="2">
    <source>
        <dbReference type="Pfam" id="PF07811"/>
    </source>
</evidence>
<sequence length="152" mass="16299">MKTRSLFLRPARQRGATAVEFALIAGIFFPLLIGIVEFSRVLFYWNTAAEATRLGARMAVVCDADDAIIKTKMRSLLPLLSASNIQLDYLPAGCDSDAATARSTCQSATVSISNVSVRTFIPLLPITLTMPPFTSTLSRESMNSSSGGSVCS</sequence>
<dbReference type="AlphaFoldDB" id="A0A0C4YC99"/>
<organism evidence="3 4">
    <name type="scientific">Cupriavidus basilensis</name>
    <dbReference type="NCBI Taxonomy" id="68895"/>
    <lineage>
        <taxon>Bacteria</taxon>
        <taxon>Pseudomonadati</taxon>
        <taxon>Pseudomonadota</taxon>
        <taxon>Betaproteobacteria</taxon>
        <taxon>Burkholderiales</taxon>
        <taxon>Burkholderiaceae</taxon>
        <taxon>Cupriavidus</taxon>
    </lineage>
</organism>
<feature type="transmembrane region" description="Helical" evidence="1">
    <location>
        <begin position="21"/>
        <end position="45"/>
    </location>
</feature>
<dbReference type="STRING" id="68895.RR42_m0849"/>
<dbReference type="OrthoDB" id="5397339at2"/>
<name>A0A0C4YC99_9BURK</name>
<accession>A0A0C4YC99</accession>
<evidence type="ECO:0000313" key="3">
    <source>
        <dbReference type="EMBL" id="AJG18261.1"/>
    </source>
</evidence>
<dbReference type="EMBL" id="CP010536">
    <property type="protein sequence ID" value="AJG18261.1"/>
    <property type="molecule type" value="Genomic_DNA"/>
</dbReference>
<evidence type="ECO:0000313" key="4">
    <source>
        <dbReference type="Proteomes" id="UP000031843"/>
    </source>
</evidence>
<keyword evidence="1" id="KW-0812">Transmembrane</keyword>
<dbReference type="KEGG" id="cbw:RR42_m0849"/>
<gene>
    <name evidence="3" type="ORF">RR42_m0849</name>
</gene>
<dbReference type="RefSeq" id="WP_043344369.1">
    <property type="nucleotide sequence ID" value="NZ_CP010536.1"/>
</dbReference>
<dbReference type="Proteomes" id="UP000031843">
    <property type="component" value="Chromosome main"/>
</dbReference>
<dbReference type="Pfam" id="PF07811">
    <property type="entry name" value="TadE"/>
    <property type="match status" value="1"/>
</dbReference>
<feature type="domain" description="TadE-like" evidence="2">
    <location>
        <begin position="15"/>
        <end position="57"/>
    </location>
</feature>
<keyword evidence="4" id="KW-1185">Reference proteome</keyword>
<keyword evidence="1" id="KW-1133">Transmembrane helix</keyword>
<evidence type="ECO:0000256" key="1">
    <source>
        <dbReference type="SAM" id="Phobius"/>
    </source>
</evidence>
<protein>
    <submittedName>
        <fullName evidence="3">TadZ/CpaE-like protein associated with Flp pilus assembly</fullName>
    </submittedName>
</protein>
<keyword evidence="1" id="KW-0472">Membrane</keyword>
<proteinExistence type="predicted"/>
<reference evidence="3 4" key="1">
    <citation type="journal article" date="2015" name="Genome Announc.">
        <title>Complete Genome Sequence of Cupriavidus basilensis 4G11, Isolated from the Oak Ridge Field Research Center Site.</title>
        <authorList>
            <person name="Ray J."/>
            <person name="Waters R.J."/>
            <person name="Skerker J.M."/>
            <person name="Kuehl J.V."/>
            <person name="Price M.N."/>
            <person name="Huang J."/>
            <person name="Chakraborty R."/>
            <person name="Arkin A.P."/>
            <person name="Deutschbauer A."/>
        </authorList>
    </citation>
    <scope>NUCLEOTIDE SEQUENCE [LARGE SCALE GENOMIC DNA]</scope>
    <source>
        <strain evidence="3">4G11</strain>
    </source>
</reference>
<dbReference type="InterPro" id="IPR012495">
    <property type="entry name" value="TadE-like_dom"/>
</dbReference>